<dbReference type="EMBL" id="DS990640">
    <property type="protein sequence ID" value="EGC47883.1"/>
    <property type="molecule type" value="Genomic_DNA"/>
</dbReference>
<name>F0UQ40_AJEC8</name>
<organism evidence="2">
    <name type="scientific">Ajellomyces capsulatus (strain H88)</name>
    <name type="common">Darling's disease fungus</name>
    <name type="synonym">Histoplasma capsulatum</name>
    <dbReference type="NCBI Taxonomy" id="544711"/>
    <lineage>
        <taxon>Eukaryota</taxon>
        <taxon>Fungi</taxon>
        <taxon>Dikarya</taxon>
        <taxon>Ascomycota</taxon>
        <taxon>Pezizomycotina</taxon>
        <taxon>Eurotiomycetes</taxon>
        <taxon>Eurotiomycetidae</taxon>
        <taxon>Onygenales</taxon>
        <taxon>Ajellomycetaceae</taxon>
        <taxon>Histoplasma</taxon>
    </lineage>
</organism>
<reference evidence="2" key="1">
    <citation type="submission" date="2008-07" db="EMBL/GenBank/DDBJ databases">
        <title>Annotation of Ajellomyces capsulatus strain H88.</title>
        <authorList>
            <person name="Champion M."/>
            <person name="Cuomo C."/>
            <person name="Ma L.-J."/>
            <person name="Henn M.R."/>
            <person name="Sil A."/>
            <person name="Goldman B."/>
            <person name="Young S.K."/>
            <person name="Kodira C.D."/>
            <person name="Zeng Q."/>
            <person name="Koehrsen M."/>
            <person name="Alvarado L."/>
            <person name="Berlin A."/>
            <person name="Borenstein D."/>
            <person name="Chen Z."/>
            <person name="Engels R."/>
            <person name="Freedman E."/>
            <person name="Gellesch M."/>
            <person name="Goldberg J."/>
            <person name="Griggs A."/>
            <person name="Gujja S."/>
            <person name="Heiman D."/>
            <person name="Hepburn T."/>
            <person name="Howarth C."/>
            <person name="Jen D."/>
            <person name="Larson L."/>
            <person name="Lewis B."/>
            <person name="Mehta T."/>
            <person name="Park D."/>
            <person name="Pearson M."/>
            <person name="Roberts A."/>
            <person name="Saif S."/>
            <person name="Shea T."/>
            <person name="Shenoy N."/>
            <person name="Sisk P."/>
            <person name="Stolte C."/>
            <person name="Sykes S."/>
            <person name="Walk T."/>
            <person name="White J."/>
            <person name="Yandava C."/>
            <person name="Klein B."/>
            <person name="McEwen J.G."/>
            <person name="Puccia R."/>
            <person name="Goldman G.H."/>
            <person name="Felipe M.S."/>
            <person name="Nino-Vega G."/>
            <person name="San-Blas G."/>
            <person name="Taylor J."/>
            <person name="Mendoza L."/>
            <person name="Galagan J."/>
            <person name="Nusbaum C."/>
            <person name="Birren B."/>
        </authorList>
    </citation>
    <scope>NUCLEOTIDE SEQUENCE [LARGE SCALE GENOMIC DNA]</scope>
    <source>
        <strain evidence="2">H88</strain>
    </source>
</reference>
<evidence type="ECO:0000313" key="2">
    <source>
        <dbReference type="Proteomes" id="UP000008142"/>
    </source>
</evidence>
<sequence>MALVDSSPFLAISQRSKLCRALGGRTKDIRDPGVESKGITNLMVIPGFGPFGPSSDREPKKWNPQKMESKCFIFYGTLLMTKRKHCPNLVIICYSGVPLSREVNVAHFLAFMHTASIRQPATKDDKSPLLCRVMYFLRGFHD</sequence>
<gene>
    <name evidence="1" type="ORF">HCEG_07098</name>
</gene>
<dbReference type="Proteomes" id="UP000008142">
    <property type="component" value="Unassembled WGS sequence"/>
</dbReference>
<evidence type="ECO:0000313" key="1">
    <source>
        <dbReference type="EMBL" id="EGC47883.1"/>
    </source>
</evidence>
<dbReference type="HOGENOM" id="CLU_1815231_0_0_1"/>
<protein>
    <submittedName>
        <fullName evidence="1">Predicted protein</fullName>
    </submittedName>
</protein>
<dbReference type="AlphaFoldDB" id="F0UQ40"/>
<proteinExistence type="predicted"/>
<dbReference type="VEuPathDB" id="FungiDB:I7I53_01473"/>
<accession>F0UQ40</accession>